<dbReference type="EMBL" id="CM042043">
    <property type="protein sequence ID" value="KAI3693662.1"/>
    <property type="molecule type" value="Genomic_DNA"/>
</dbReference>
<organism evidence="1 2">
    <name type="scientific">Smallanthus sonchifolius</name>
    <dbReference type="NCBI Taxonomy" id="185202"/>
    <lineage>
        <taxon>Eukaryota</taxon>
        <taxon>Viridiplantae</taxon>
        <taxon>Streptophyta</taxon>
        <taxon>Embryophyta</taxon>
        <taxon>Tracheophyta</taxon>
        <taxon>Spermatophyta</taxon>
        <taxon>Magnoliopsida</taxon>
        <taxon>eudicotyledons</taxon>
        <taxon>Gunneridae</taxon>
        <taxon>Pentapetalae</taxon>
        <taxon>asterids</taxon>
        <taxon>campanulids</taxon>
        <taxon>Asterales</taxon>
        <taxon>Asteraceae</taxon>
        <taxon>Asteroideae</taxon>
        <taxon>Heliantheae alliance</taxon>
        <taxon>Millerieae</taxon>
        <taxon>Smallanthus</taxon>
    </lineage>
</organism>
<evidence type="ECO:0000313" key="1">
    <source>
        <dbReference type="EMBL" id="KAI3693662.1"/>
    </source>
</evidence>
<keyword evidence="2" id="KW-1185">Reference proteome</keyword>
<proteinExistence type="predicted"/>
<dbReference type="Proteomes" id="UP001056120">
    <property type="component" value="Linkage Group LG26"/>
</dbReference>
<evidence type="ECO:0000313" key="2">
    <source>
        <dbReference type="Proteomes" id="UP001056120"/>
    </source>
</evidence>
<sequence length="68" mass="8061">MQYRYQQKESKDFPILVCFGQTILMLGNLICKQLCFRVHIIVHSLLTGVKSSFHRKILFGYYQLMTMT</sequence>
<reference evidence="2" key="1">
    <citation type="journal article" date="2022" name="Mol. Ecol. Resour.">
        <title>The genomes of chicory, endive, great burdock and yacon provide insights into Asteraceae palaeo-polyploidization history and plant inulin production.</title>
        <authorList>
            <person name="Fan W."/>
            <person name="Wang S."/>
            <person name="Wang H."/>
            <person name="Wang A."/>
            <person name="Jiang F."/>
            <person name="Liu H."/>
            <person name="Zhao H."/>
            <person name="Xu D."/>
            <person name="Zhang Y."/>
        </authorList>
    </citation>
    <scope>NUCLEOTIDE SEQUENCE [LARGE SCALE GENOMIC DNA]</scope>
    <source>
        <strain evidence="2">cv. Yunnan</strain>
    </source>
</reference>
<comment type="caution">
    <text evidence="1">The sequence shown here is derived from an EMBL/GenBank/DDBJ whole genome shotgun (WGS) entry which is preliminary data.</text>
</comment>
<reference evidence="1 2" key="2">
    <citation type="journal article" date="2022" name="Mol. Ecol. Resour.">
        <title>The genomes of chicory, endive, great burdock and yacon provide insights into Asteraceae paleo-polyploidization history and plant inulin production.</title>
        <authorList>
            <person name="Fan W."/>
            <person name="Wang S."/>
            <person name="Wang H."/>
            <person name="Wang A."/>
            <person name="Jiang F."/>
            <person name="Liu H."/>
            <person name="Zhao H."/>
            <person name="Xu D."/>
            <person name="Zhang Y."/>
        </authorList>
    </citation>
    <scope>NUCLEOTIDE SEQUENCE [LARGE SCALE GENOMIC DNA]</scope>
    <source>
        <strain evidence="2">cv. Yunnan</strain>
        <tissue evidence="1">Leaves</tissue>
    </source>
</reference>
<gene>
    <name evidence="1" type="ORF">L1987_76611</name>
</gene>
<protein>
    <submittedName>
        <fullName evidence="1">Uncharacterized protein</fullName>
    </submittedName>
</protein>
<name>A0ACB8Z799_9ASTR</name>
<accession>A0ACB8Z799</accession>